<accession>A0ABY4MDA7</accession>
<evidence type="ECO:0000313" key="2">
    <source>
        <dbReference type="EMBL" id="UQA94351.1"/>
    </source>
</evidence>
<organism evidence="2 3">
    <name type="scientific">Streptomyces halobius</name>
    <dbReference type="NCBI Taxonomy" id="2879846"/>
    <lineage>
        <taxon>Bacteria</taxon>
        <taxon>Bacillati</taxon>
        <taxon>Actinomycetota</taxon>
        <taxon>Actinomycetes</taxon>
        <taxon>Kitasatosporales</taxon>
        <taxon>Streptomycetaceae</taxon>
        <taxon>Streptomyces</taxon>
    </lineage>
</organism>
<dbReference type="Proteomes" id="UP000830115">
    <property type="component" value="Chromosome"/>
</dbReference>
<dbReference type="RefSeq" id="WP_248865223.1">
    <property type="nucleotide sequence ID" value="NZ_CP086322.1"/>
</dbReference>
<protein>
    <submittedName>
        <fullName evidence="2">Recombinase family protein</fullName>
    </submittedName>
</protein>
<dbReference type="InterPro" id="IPR011109">
    <property type="entry name" value="DNA_bind_recombinase_dom"/>
</dbReference>
<keyword evidence="3" id="KW-1185">Reference proteome</keyword>
<feature type="domain" description="Recombinase" evidence="1">
    <location>
        <begin position="14"/>
        <end position="65"/>
    </location>
</feature>
<dbReference type="EMBL" id="CP086322">
    <property type="protein sequence ID" value="UQA94351.1"/>
    <property type="molecule type" value="Genomic_DNA"/>
</dbReference>
<sequence length="74" mass="8088">MIDPETGQLTPDPETGVYARLIADEALAGVPLVKVARLLNEYEIPGPRGGLWQVNTLSQLLQQDVRALGVILFF</sequence>
<evidence type="ECO:0000313" key="3">
    <source>
        <dbReference type="Proteomes" id="UP000830115"/>
    </source>
</evidence>
<name>A0ABY4MDA7_9ACTN</name>
<reference evidence="2" key="1">
    <citation type="submission" date="2021-10" db="EMBL/GenBank/DDBJ databases">
        <title>Streptomyces nigrumlapis sp.nov.,an antimicrobial producing actinobacterium isolated from Black Gobi rocks.</title>
        <authorList>
            <person name="Wen Y."/>
            <person name="Zhang W."/>
            <person name="Liu X.G."/>
        </authorList>
    </citation>
    <scope>NUCLEOTIDE SEQUENCE</scope>
    <source>
        <strain evidence="2">ST13-2-2</strain>
    </source>
</reference>
<proteinExistence type="predicted"/>
<evidence type="ECO:0000259" key="1">
    <source>
        <dbReference type="Pfam" id="PF07508"/>
    </source>
</evidence>
<dbReference type="Pfam" id="PF07508">
    <property type="entry name" value="Recombinase"/>
    <property type="match status" value="1"/>
</dbReference>
<gene>
    <name evidence="2" type="ORF">K9S39_23045</name>
</gene>